<dbReference type="SMART" id="SM00369">
    <property type="entry name" value="LRR_TYP"/>
    <property type="match status" value="4"/>
</dbReference>
<sequence length="694" mass="76046">MAVTLRWAVLWGLLATAATQFSLPSAQLLRMAPDRPQCSPVVGDRCVVSDYAGDEYFYTINGQHHRIEFSEGGYYKAKCKAAALGDAAQPAFKRRKIFADVTLEGCAPPANASYADALAALNITVTQRLILTGNHHGVFIQTELGIYLPWVKSYWMAPDGTIWYFSTVWFLFVSKKLSLFKGLPKDTRLTAASFAGLPPLQALELTHSSDSVIVLEEGVLEPLAALRRLLLVLVRPARLPPRLAKLRLRYTGLRALPKEALNVVELEVVEDDLTDMGGPFPRLDTLTLSASVVSAPVAPALRRASISRWQDAAPGAWRDCDRLEVLSLTQAAARRLPAGFVAACGRLHTLELQMMQAEELPESFLFNASALTKFKAANWPLKTLPPDLFEYSPRLEEIDLSNNGLESLPSGLFAPVVSSLRKLSLARNKLTASDVLTVAPLSALLELNLANNALGDLCPASSANVYSRSVSSLSGLKQLEQLMLSRTQATRVCADWMHHMHSLKRLDLTYNRIEELQFADLKIQRKVSPADVDVSHNPLRAVRCSHEDYLLAADDAIPKQTARLVMDSPIACTCETYWLARALRERRVAAAFDPQCAAAPRDPPGRSILNKSLSSVPLSALVCELPPDKCATNCTCVVETHLGGLGVTCRGVDDLRLDNLTSEKVDVKQVYATGVKRLPTTVPATIKVSLFFQL</sequence>
<dbReference type="Pfam" id="PF13855">
    <property type="entry name" value="LRR_8"/>
    <property type="match status" value="1"/>
</dbReference>
<dbReference type="EMBL" id="JBEDNZ010000011">
    <property type="protein sequence ID" value="KAL0832412.1"/>
    <property type="molecule type" value="Genomic_DNA"/>
</dbReference>
<evidence type="ECO:0000256" key="3">
    <source>
        <dbReference type="ARBA" id="ARBA00022737"/>
    </source>
</evidence>
<name>A0ABD0T5R2_LOXSC</name>
<accession>A0ABD0T5R2</accession>
<dbReference type="PANTHER" id="PTHR24369:SF210">
    <property type="entry name" value="CHAOPTIN-RELATED"/>
    <property type="match status" value="1"/>
</dbReference>
<dbReference type="InterPro" id="IPR001611">
    <property type="entry name" value="Leu-rich_rpt"/>
</dbReference>
<dbReference type="InterPro" id="IPR050541">
    <property type="entry name" value="LRR_TM_domain-containing"/>
</dbReference>
<dbReference type="Gene3D" id="3.80.10.10">
    <property type="entry name" value="Ribonuclease Inhibitor"/>
    <property type="match status" value="2"/>
</dbReference>
<organism evidence="5 6">
    <name type="scientific">Loxostege sticticalis</name>
    <name type="common">Beet webworm moth</name>
    <dbReference type="NCBI Taxonomy" id="481309"/>
    <lineage>
        <taxon>Eukaryota</taxon>
        <taxon>Metazoa</taxon>
        <taxon>Ecdysozoa</taxon>
        <taxon>Arthropoda</taxon>
        <taxon>Hexapoda</taxon>
        <taxon>Insecta</taxon>
        <taxon>Pterygota</taxon>
        <taxon>Neoptera</taxon>
        <taxon>Endopterygota</taxon>
        <taxon>Lepidoptera</taxon>
        <taxon>Glossata</taxon>
        <taxon>Ditrysia</taxon>
        <taxon>Pyraloidea</taxon>
        <taxon>Crambidae</taxon>
        <taxon>Pyraustinae</taxon>
        <taxon>Loxostege</taxon>
    </lineage>
</organism>
<feature type="chain" id="PRO_5044744280" evidence="4">
    <location>
        <begin position="20"/>
        <end position="694"/>
    </location>
</feature>
<dbReference type="SUPFAM" id="SSF52058">
    <property type="entry name" value="L domain-like"/>
    <property type="match status" value="1"/>
</dbReference>
<reference evidence="5 6" key="1">
    <citation type="submission" date="2024-06" db="EMBL/GenBank/DDBJ databases">
        <title>A chromosome-level genome assembly of beet webworm, Loxostege sticticalis.</title>
        <authorList>
            <person name="Zhang Y."/>
        </authorList>
    </citation>
    <scope>NUCLEOTIDE SEQUENCE [LARGE SCALE GENOMIC DNA]</scope>
    <source>
        <strain evidence="5">AQ028</strain>
        <tissue evidence="5">Male pupae</tissue>
    </source>
</reference>
<protein>
    <submittedName>
        <fullName evidence="5">Uncharacterized protein</fullName>
    </submittedName>
</protein>
<gene>
    <name evidence="5" type="ORF">ABMA28_001837</name>
</gene>
<keyword evidence="1" id="KW-0433">Leucine-rich repeat</keyword>
<dbReference type="PANTHER" id="PTHR24369">
    <property type="entry name" value="ANTIGEN BSP, PUTATIVE-RELATED"/>
    <property type="match status" value="1"/>
</dbReference>
<evidence type="ECO:0000256" key="2">
    <source>
        <dbReference type="ARBA" id="ARBA00022729"/>
    </source>
</evidence>
<comment type="caution">
    <text evidence="5">The sequence shown here is derived from an EMBL/GenBank/DDBJ whole genome shotgun (WGS) entry which is preliminary data.</text>
</comment>
<dbReference type="PROSITE" id="PS51450">
    <property type="entry name" value="LRR"/>
    <property type="match status" value="1"/>
</dbReference>
<dbReference type="Proteomes" id="UP001549921">
    <property type="component" value="Unassembled WGS sequence"/>
</dbReference>
<dbReference type="AlphaFoldDB" id="A0ABD0T5R2"/>
<keyword evidence="3" id="KW-0677">Repeat</keyword>
<feature type="signal peptide" evidence="4">
    <location>
        <begin position="1"/>
        <end position="19"/>
    </location>
</feature>
<keyword evidence="2 4" id="KW-0732">Signal</keyword>
<evidence type="ECO:0000313" key="6">
    <source>
        <dbReference type="Proteomes" id="UP001549921"/>
    </source>
</evidence>
<evidence type="ECO:0000256" key="1">
    <source>
        <dbReference type="ARBA" id="ARBA00022614"/>
    </source>
</evidence>
<evidence type="ECO:0000256" key="4">
    <source>
        <dbReference type="SAM" id="SignalP"/>
    </source>
</evidence>
<proteinExistence type="predicted"/>
<dbReference type="InterPro" id="IPR003591">
    <property type="entry name" value="Leu-rich_rpt_typical-subtyp"/>
</dbReference>
<dbReference type="Pfam" id="PF00560">
    <property type="entry name" value="LRR_1"/>
    <property type="match status" value="1"/>
</dbReference>
<dbReference type="InterPro" id="IPR032675">
    <property type="entry name" value="LRR_dom_sf"/>
</dbReference>
<evidence type="ECO:0000313" key="5">
    <source>
        <dbReference type="EMBL" id="KAL0832412.1"/>
    </source>
</evidence>